<accession>U2FKF8</accession>
<reference evidence="1 2" key="1">
    <citation type="journal article" date="2011" name="J. Bacteriol.">
        <title>Genome sequence of Haloplasma contractile, an unusual contractile bacterium from a deep-sea anoxic brine lake.</title>
        <authorList>
            <person name="Antunes A."/>
            <person name="Alam I."/>
            <person name="El Dorry H."/>
            <person name="Siam R."/>
            <person name="Robertson A."/>
            <person name="Bajic V.B."/>
            <person name="Stingl U."/>
        </authorList>
    </citation>
    <scope>NUCLEOTIDE SEQUENCE [LARGE SCALE GENOMIC DNA]</scope>
    <source>
        <strain evidence="1 2">SSD-17B</strain>
    </source>
</reference>
<proteinExistence type="predicted"/>
<name>U2FKF8_9MOLU</name>
<gene>
    <name evidence="1" type="ORF">HLPCO_000924</name>
</gene>
<reference evidence="1 2" key="2">
    <citation type="journal article" date="2013" name="PLoS ONE">
        <title>INDIGO - INtegrated Data Warehouse of MIcrobial GenOmes with Examples from the Red Sea Extremophiles.</title>
        <authorList>
            <person name="Alam I."/>
            <person name="Antunes A."/>
            <person name="Kamau A.A."/>
            <person name="Ba Alawi W."/>
            <person name="Kalkatawi M."/>
            <person name="Stingl U."/>
            <person name="Bajic V.B."/>
        </authorList>
    </citation>
    <scope>NUCLEOTIDE SEQUENCE [LARGE SCALE GENOMIC DNA]</scope>
    <source>
        <strain evidence="1 2">SSD-17B</strain>
    </source>
</reference>
<protein>
    <submittedName>
        <fullName evidence="1">Uncharacterized protein</fullName>
    </submittedName>
</protein>
<dbReference type="AlphaFoldDB" id="U2FKF8"/>
<dbReference type="Proteomes" id="UP000005707">
    <property type="component" value="Unassembled WGS sequence"/>
</dbReference>
<evidence type="ECO:0000313" key="2">
    <source>
        <dbReference type="Proteomes" id="UP000005707"/>
    </source>
</evidence>
<evidence type="ECO:0000313" key="1">
    <source>
        <dbReference type="EMBL" id="ERJ13295.1"/>
    </source>
</evidence>
<keyword evidence="2" id="KW-1185">Reference proteome</keyword>
<organism evidence="1 2">
    <name type="scientific">Haloplasma contractile SSD-17B</name>
    <dbReference type="NCBI Taxonomy" id="1033810"/>
    <lineage>
        <taxon>Bacteria</taxon>
        <taxon>Bacillati</taxon>
        <taxon>Mycoplasmatota</taxon>
        <taxon>Mollicutes</taxon>
        <taxon>Haloplasmatales</taxon>
        <taxon>Haloplasmataceae</taxon>
        <taxon>Haloplasma</taxon>
    </lineage>
</organism>
<dbReference type="EMBL" id="AFNU02000002">
    <property type="protein sequence ID" value="ERJ13295.1"/>
    <property type="molecule type" value="Genomic_DNA"/>
</dbReference>
<dbReference type="InParanoid" id="U2FKF8"/>
<comment type="caution">
    <text evidence="1">The sequence shown here is derived from an EMBL/GenBank/DDBJ whole genome shotgun (WGS) entry which is preliminary data.</text>
</comment>
<sequence>MLLNHPLGRKYYTGLTLQGPKTKKAALILLLRATSISLKLYYIYFHIQVTTLSITFPA</sequence>